<protein>
    <recommendedName>
        <fullName evidence="5">HTH tetR-type domain-containing protein</fullName>
    </recommendedName>
</protein>
<evidence type="ECO:0000313" key="7">
    <source>
        <dbReference type="Proteomes" id="UP000431401"/>
    </source>
</evidence>
<evidence type="ECO:0000256" key="1">
    <source>
        <dbReference type="ARBA" id="ARBA00023015"/>
    </source>
</evidence>
<dbReference type="PANTHER" id="PTHR30055:SF234">
    <property type="entry name" value="HTH-TYPE TRANSCRIPTIONAL REGULATOR BETI"/>
    <property type="match status" value="1"/>
</dbReference>
<dbReference type="RefSeq" id="WP_153349070.1">
    <property type="nucleotide sequence ID" value="NZ_WEGI01000024.1"/>
</dbReference>
<dbReference type="PROSITE" id="PS01081">
    <property type="entry name" value="HTH_TETR_1"/>
    <property type="match status" value="1"/>
</dbReference>
<comment type="caution">
    <text evidence="6">The sequence shown here is derived from an EMBL/GenBank/DDBJ whole genome shotgun (WGS) entry which is preliminary data.</text>
</comment>
<keyword evidence="7" id="KW-1185">Reference proteome</keyword>
<dbReference type="InterPro" id="IPR049445">
    <property type="entry name" value="TetR_SbtR-like_C"/>
</dbReference>
<evidence type="ECO:0000313" key="6">
    <source>
        <dbReference type="EMBL" id="MQY31862.1"/>
    </source>
</evidence>
<reference evidence="6 7" key="1">
    <citation type="submission" date="2019-10" db="EMBL/GenBank/DDBJ databases">
        <title>Nocardia macrotermitis sp. nov. and Nocardia aurantia sp. nov., isolated from the gut of fungus growing-termite Macrotermes natalensis.</title>
        <authorList>
            <person name="Benndorf R."/>
            <person name="Schwitalla J."/>
            <person name="Martin K."/>
            <person name="De Beer W."/>
            <person name="Kaster A.-K."/>
            <person name="Vollmers J."/>
            <person name="Poulsen M."/>
            <person name="Beemelmanns C."/>
        </authorList>
    </citation>
    <scope>NUCLEOTIDE SEQUENCE [LARGE SCALE GENOMIC DNA]</scope>
    <source>
        <strain evidence="6 7">RB56</strain>
    </source>
</reference>
<dbReference type="InterPro" id="IPR023772">
    <property type="entry name" value="DNA-bd_HTH_TetR-type_CS"/>
</dbReference>
<name>A0A7K0E371_9NOCA</name>
<evidence type="ECO:0000256" key="3">
    <source>
        <dbReference type="ARBA" id="ARBA00023163"/>
    </source>
</evidence>
<dbReference type="Gene3D" id="1.10.357.10">
    <property type="entry name" value="Tetracycline Repressor, domain 2"/>
    <property type="match status" value="1"/>
</dbReference>
<dbReference type="PROSITE" id="PS00430">
    <property type="entry name" value="TONB_DEPENDENT_REC_1"/>
    <property type="match status" value="1"/>
</dbReference>
<evidence type="ECO:0000259" key="5">
    <source>
        <dbReference type="PROSITE" id="PS50977"/>
    </source>
</evidence>
<dbReference type="InterPro" id="IPR010916">
    <property type="entry name" value="TonB_box_CS"/>
</dbReference>
<dbReference type="GO" id="GO:0000976">
    <property type="term" value="F:transcription cis-regulatory region binding"/>
    <property type="evidence" value="ECO:0007669"/>
    <property type="project" value="TreeGrafter"/>
</dbReference>
<dbReference type="PANTHER" id="PTHR30055">
    <property type="entry name" value="HTH-TYPE TRANSCRIPTIONAL REGULATOR RUTR"/>
    <property type="match status" value="1"/>
</dbReference>
<dbReference type="Pfam" id="PF00440">
    <property type="entry name" value="TetR_N"/>
    <property type="match status" value="1"/>
</dbReference>
<dbReference type="OrthoDB" id="3192968at2"/>
<gene>
    <name evidence="6" type="ORF">NRB56_74730</name>
</gene>
<keyword evidence="3" id="KW-0804">Transcription</keyword>
<dbReference type="InterPro" id="IPR001647">
    <property type="entry name" value="HTH_TetR"/>
</dbReference>
<keyword evidence="2 4" id="KW-0238">DNA-binding</keyword>
<feature type="domain" description="HTH tetR-type" evidence="5">
    <location>
        <begin position="14"/>
        <end position="73"/>
    </location>
</feature>
<keyword evidence="1" id="KW-0805">Transcription regulation</keyword>
<accession>A0A7K0E371</accession>
<dbReference type="InterPro" id="IPR009057">
    <property type="entry name" value="Homeodomain-like_sf"/>
</dbReference>
<dbReference type="SUPFAM" id="SSF48498">
    <property type="entry name" value="Tetracyclin repressor-like, C-terminal domain"/>
    <property type="match status" value="1"/>
</dbReference>
<dbReference type="AlphaFoldDB" id="A0A7K0E371"/>
<dbReference type="Pfam" id="PF21597">
    <property type="entry name" value="TetR_C_43"/>
    <property type="match status" value="1"/>
</dbReference>
<organism evidence="6 7">
    <name type="scientific">Nocardia aurantia</name>
    <dbReference type="NCBI Taxonomy" id="2585199"/>
    <lineage>
        <taxon>Bacteria</taxon>
        <taxon>Bacillati</taxon>
        <taxon>Actinomycetota</taxon>
        <taxon>Actinomycetes</taxon>
        <taxon>Mycobacteriales</taxon>
        <taxon>Nocardiaceae</taxon>
        <taxon>Nocardia</taxon>
    </lineage>
</organism>
<dbReference type="PROSITE" id="PS50977">
    <property type="entry name" value="HTH_TETR_2"/>
    <property type="match status" value="1"/>
</dbReference>
<evidence type="ECO:0000256" key="2">
    <source>
        <dbReference type="ARBA" id="ARBA00023125"/>
    </source>
</evidence>
<dbReference type="EMBL" id="WEGI01000024">
    <property type="protein sequence ID" value="MQY31862.1"/>
    <property type="molecule type" value="Genomic_DNA"/>
</dbReference>
<sequence length="197" mass="21841">MTEAPASTPRKDVARNRARLLQAAEQLFATEGLDVTLKDVAHHAGVGVGTVYRHFPTKDDLVSALFAEQLAREVERARRMTEEPDAWQALVRYLEDTMLVQASNSGLRSLMCVNGSHNPTVRECKTVIDPYVERIVDAAHQQGTLRSDCTARDIAYLQVALVGIMDASPESPGLYRRHLGLFLDGVRTEKRTAEPTL</sequence>
<dbReference type="SUPFAM" id="SSF46689">
    <property type="entry name" value="Homeodomain-like"/>
    <property type="match status" value="1"/>
</dbReference>
<feature type="DNA-binding region" description="H-T-H motif" evidence="4">
    <location>
        <begin position="36"/>
        <end position="55"/>
    </location>
</feature>
<dbReference type="GO" id="GO:0003700">
    <property type="term" value="F:DNA-binding transcription factor activity"/>
    <property type="evidence" value="ECO:0007669"/>
    <property type="project" value="TreeGrafter"/>
</dbReference>
<dbReference type="InterPro" id="IPR050109">
    <property type="entry name" value="HTH-type_TetR-like_transc_reg"/>
</dbReference>
<proteinExistence type="predicted"/>
<dbReference type="Proteomes" id="UP000431401">
    <property type="component" value="Unassembled WGS sequence"/>
</dbReference>
<dbReference type="PRINTS" id="PR00455">
    <property type="entry name" value="HTHTETR"/>
</dbReference>
<dbReference type="InterPro" id="IPR036271">
    <property type="entry name" value="Tet_transcr_reg_TetR-rel_C_sf"/>
</dbReference>
<evidence type="ECO:0000256" key="4">
    <source>
        <dbReference type="PROSITE-ProRule" id="PRU00335"/>
    </source>
</evidence>